<evidence type="ECO:0000313" key="3">
    <source>
        <dbReference type="Proteomes" id="UP001174691"/>
    </source>
</evidence>
<feature type="region of interest" description="Disordered" evidence="1">
    <location>
        <begin position="1"/>
        <end position="33"/>
    </location>
</feature>
<keyword evidence="3" id="KW-1185">Reference proteome</keyword>
<name>A0AA38VSS0_9PEZI</name>
<feature type="compositionally biased region" description="Pro residues" evidence="1">
    <location>
        <begin position="20"/>
        <end position="31"/>
    </location>
</feature>
<evidence type="ECO:0000313" key="2">
    <source>
        <dbReference type="EMBL" id="KAJ9149731.1"/>
    </source>
</evidence>
<feature type="region of interest" description="Disordered" evidence="1">
    <location>
        <begin position="209"/>
        <end position="257"/>
    </location>
</feature>
<dbReference type="EMBL" id="JANBVN010000076">
    <property type="protein sequence ID" value="KAJ9149731.1"/>
    <property type="molecule type" value="Genomic_DNA"/>
</dbReference>
<reference evidence="2" key="1">
    <citation type="submission" date="2022-07" db="EMBL/GenBank/DDBJ databases">
        <title>Fungi with potential for degradation of polypropylene.</title>
        <authorList>
            <person name="Gostincar C."/>
        </authorList>
    </citation>
    <scope>NUCLEOTIDE SEQUENCE</scope>
    <source>
        <strain evidence="2">EXF-13287</strain>
    </source>
</reference>
<organism evidence="2 3">
    <name type="scientific">Coniochaeta hoffmannii</name>
    <dbReference type="NCBI Taxonomy" id="91930"/>
    <lineage>
        <taxon>Eukaryota</taxon>
        <taxon>Fungi</taxon>
        <taxon>Dikarya</taxon>
        <taxon>Ascomycota</taxon>
        <taxon>Pezizomycotina</taxon>
        <taxon>Sordariomycetes</taxon>
        <taxon>Sordariomycetidae</taxon>
        <taxon>Coniochaetales</taxon>
        <taxon>Coniochaetaceae</taxon>
        <taxon>Coniochaeta</taxon>
    </lineage>
</organism>
<proteinExistence type="predicted"/>
<evidence type="ECO:0008006" key="4">
    <source>
        <dbReference type="Google" id="ProtNLM"/>
    </source>
</evidence>
<dbReference type="Proteomes" id="UP001174691">
    <property type="component" value="Unassembled WGS sequence"/>
</dbReference>
<gene>
    <name evidence="2" type="ORF">NKR19_g5504</name>
</gene>
<dbReference type="AlphaFoldDB" id="A0AA38VSS0"/>
<comment type="caution">
    <text evidence="2">The sequence shown here is derived from an EMBL/GenBank/DDBJ whole genome shotgun (WGS) entry which is preliminary data.</text>
</comment>
<evidence type="ECO:0000256" key="1">
    <source>
        <dbReference type="SAM" id="MobiDB-lite"/>
    </source>
</evidence>
<sequence>MAPPQPSPSTSHSAPHPQSSKPPQPNRPVYPPEAGLLAARALVNHNRRVEGLSRSSAPKRRMSIRDAAAKWNASKTTVARHVRALLETDRPHRSDNPPGRPRALTRTEEDALAAFCVYLARGNCMGNIPLVHRAANELRARRTPPMGPCHRRWVCRWLMEREDLTLRNIPRADRQYRIEGGEEVVVKGFFDQYFKEKIESDRRAVEARLAANGEERRGGREGPPNGDHGAVEDTQQHMPVDPRLVGPEQGGSQMEAG</sequence>
<feature type="compositionally biased region" description="Low complexity" evidence="1">
    <location>
        <begin position="8"/>
        <end position="19"/>
    </location>
</feature>
<protein>
    <recommendedName>
        <fullName evidence="4">HTH CENPB-type domain-containing protein</fullName>
    </recommendedName>
</protein>
<accession>A0AA38VSS0</accession>